<name>A0A1L9PUJ4_ASPVE</name>
<feature type="compositionally biased region" description="Polar residues" evidence="1">
    <location>
        <begin position="58"/>
        <end position="75"/>
    </location>
</feature>
<evidence type="ECO:0000313" key="4">
    <source>
        <dbReference type="Proteomes" id="UP000184073"/>
    </source>
</evidence>
<organism evidence="3 4">
    <name type="scientific">Aspergillus versicolor CBS 583.65</name>
    <dbReference type="NCBI Taxonomy" id="1036611"/>
    <lineage>
        <taxon>Eukaryota</taxon>
        <taxon>Fungi</taxon>
        <taxon>Dikarya</taxon>
        <taxon>Ascomycota</taxon>
        <taxon>Pezizomycotina</taxon>
        <taxon>Eurotiomycetes</taxon>
        <taxon>Eurotiomycetidae</taxon>
        <taxon>Eurotiales</taxon>
        <taxon>Aspergillaceae</taxon>
        <taxon>Aspergillus</taxon>
        <taxon>Aspergillus subgen. Nidulantes</taxon>
    </lineage>
</organism>
<dbReference type="Proteomes" id="UP000184073">
    <property type="component" value="Unassembled WGS sequence"/>
</dbReference>
<keyword evidence="2" id="KW-0732">Signal</keyword>
<feature type="signal peptide" evidence="2">
    <location>
        <begin position="1"/>
        <end position="21"/>
    </location>
</feature>
<gene>
    <name evidence="3" type="ORF">ASPVEDRAFT_44666</name>
</gene>
<proteinExistence type="predicted"/>
<sequence length="138" mass="15514">MSLSAEAIIALFALFVACVPAVCCIIRHQTRPGHNRHHNPETDQSDPPSLRPRESCPPFQSVTNRSFHQQSNHTSLPSLPELLHIFFSQNRTPNRDIESGILLYARTFSSDRFEHMEQLTGSITTTGGAEHTDQHDQV</sequence>
<evidence type="ECO:0000313" key="3">
    <source>
        <dbReference type="EMBL" id="OJJ05143.1"/>
    </source>
</evidence>
<feature type="region of interest" description="Disordered" evidence="1">
    <location>
        <begin position="31"/>
        <end position="75"/>
    </location>
</feature>
<reference evidence="4" key="1">
    <citation type="journal article" date="2017" name="Genome Biol.">
        <title>Comparative genomics reveals high biological diversity and specific adaptations in the industrially and medically important fungal genus Aspergillus.</title>
        <authorList>
            <person name="de Vries R.P."/>
            <person name="Riley R."/>
            <person name="Wiebenga A."/>
            <person name="Aguilar-Osorio G."/>
            <person name="Amillis S."/>
            <person name="Uchima C.A."/>
            <person name="Anderluh G."/>
            <person name="Asadollahi M."/>
            <person name="Askin M."/>
            <person name="Barry K."/>
            <person name="Battaglia E."/>
            <person name="Bayram O."/>
            <person name="Benocci T."/>
            <person name="Braus-Stromeyer S.A."/>
            <person name="Caldana C."/>
            <person name="Canovas D."/>
            <person name="Cerqueira G.C."/>
            <person name="Chen F."/>
            <person name="Chen W."/>
            <person name="Choi C."/>
            <person name="Clum A."/>
            <person name="Dos Santos R.A."/>
            <person name="Damasio A.R."/>
            <person name="Diallinas G."/>
            <person name="Emri T."/>
            <person name="Fekete E."/>
            <person name="Flipphi M."/>
            <person name="Freyberg S."/>
            <person name="Gallo A."/>
            <person name="Gournas C."/>
            <person name="Habgood R."/>
            <person name="Hainaut M."/>
            <person name="Harispe M.L."/>
            <person name="Henrissat B."/>
            <person name="Hilden K.S."/>
            <person name="Hope R."/>
            <person name="Hossain A."/>
            <person name="Karabika E."/>
            <person name="Karaffa L."/>
            <person name="Karanyi Z."/>
            <person name="Krasevec N."/>
            <person name="Kuo A."/>
            <person name="Kusch H."/>
            <person name="LaButti K."/>
            <person name="Lagendijk E.L."/>
            <person name="Lapidus A."/>
            <person name="Levasseur A."/>
            <person name="Lindquist E."/>
            <person name="Lipzen A."/>
            <person name="Logrieco A.F."/>
            <person name="MacCabe A."/>
            <person name="Maekelae M.R."/>
            <person name="Malavazi I."/>
            <person name="Melin P."/>
            <person name="Meyer V."/>
            <person name="Mielnichuk N."/>
            <person name="Miskei M."/>
            <person name="Molnar A.P."/>
            <person name="Mule G."/>
            <person name="Ngan C.Y."/>
            <person name="Orejas M."/>
            <person name="Orosz E."/>
            <person name="Ouedraogo J.P."/>
            <person name="Overkamp K.M."/>
            <person name="Park H.-S."/>
            <person name="Perrone G."/>
            <person name="Piumi F."/>
            <person name="Punt P.J."/>
            <person name="Ram A.F."/>
            <person name="Ramon A."/>
            <person name="Rauscher S."/>
            <person name="Record E."/>
            <person name="Riano-Pachon D.M."/>
            <person name="Robert V."/>
            <person name="Roehrig J."/>
            <person name="Ruller R."/>
            <person name="Salamov A."/>
            <person name="Salih N.S."/>
            <person name="Samson R.A."/>
            <person name="Sandor E."/>
            <person name="Sanguinetti M."/>
            <person name="Schuetze T."/>
            <person name="Sepcic K."/>
            <person name="Shelest E."/>
            <person name="Sherlock G."/>
            <person name="Sophianopoulou V."/>
            <person name="Squina F.M."/>
            <person name="Sun H."/>
            <person name="Susca A."/>
            <person name="Todd R.B."/>
            <person name="Tsang A."/>
            <person name="Unkles S.E."/>
            <person name="van de Wiele N."/>
            <person name="van Rossen-Uffink D."/>
            <person name="Oliveira J.V."/>
            <person name="Vesth T.C."/>
            <person name="Visser J."/>
            <person name="Yu J.-H."/>
            <person name="Zhou M."/>
            <person name="Andersen M.R."/>
            <person name="Archer D.B."/>
            <person name="Baker S.E."/>
            <person name="Benoit I."/>
            <person name="Brakhage A.A."/>
            <person name="Braus G.H."/>
            <person name="Fischer R."/>
            <person name="Frisvad J.C."/>
            <person name="Goldman G.H."/>
            <person name="Houbraken J."/>
            <person name="Oakley B."/>
            <person name="Pocsi I."/>
            <person name="Scazzocchio C."/>
            <person name="Seiboth B."/>
            <person name="vanKuyk P.A."/>
            <person name="Wortman J."/>
            <person name="Dyer P.S."/>
            <person name="Grigoriev I.V."/>
        </authorList>
    </citation>
    <scope>NUCLEOTIDE SEQUENCE [LARGE SCALE GENOMIC DNA]</scope>
    <source>
        <strain evidence="4">CBS 583.65</strain>
    </source>
</reference>
<dbReference type="AlphaFoldDB" id="A0A1L9PUJ4"/>
<dbReference type="EMBL" id="KV878132">
    <property type="protein sequence ID" value="OJJ05143.1"/>
    <property type="molecule type" value="Genomic_DNA"/>
</dbReference>
<accession>A0A1L9PUJ4</accession>
<evidence type="ECO:0000256" key="1">
    <source>
        <dbReference type="SAM" id="MobiDB-lite"/>
    </source>
</evidence>
<feature type="chain" id="PRO_5012792757" evidence="2">
    <location>
        <begin position="22"/>
        <end position="138"/>
    </location>
</feature>
<evidence type="ECO:0000256" key="2">
    <source>
        <dbReference type="SAM" id="SignalP"/>
    </source>
</evidence>
<dbReference type="VEuPathDB" id="FungiDB:ASPVEDRAFT_44666"/>
<dbReference type="RefSeq" id="XP_040670905.1">
    <property type="nucleotide sequence ID" value="XM_040813106.1"/>
</dbReference>
<dbReference type="GeneID" id="63728617"/>
<protein>
    <submittedName>
        <fullName evidence="3">Uncharacterized protein</fullName>
    </submittedName>
</protein>
<keyword evidence="4" id="KW-1185">Reference proteome</keyword>